<proteinExistence type="inferred from homology"/>
<organism evidence="3 4">
    <name type="scientific">Clostridium vincentii</name>
    <dbReference type="NCBI Taxonomy" id="52704"/>
    <lineage>
        <taxon>Bacteria</taxon>
        <taxon>Bacillati</taxon>
        <taxon>Bacillota</taxon>
        <taxon>Clostridia</taxon>
        <taxon>Eubacteriales</taxon>
        <taxon>Clostridiaceae</taxon>
        <taxon>Clostridium</taxon>
    </lineage>
</organism>
<sequence length="320" mass="36342">MEKISLMDKRILVTGGCGFIGSYLVKRLLTEGSKVAIICRAGTKPWRLEDQLENISIYEVDITDSIKVERCIKEICPEIVFHLAAYGVNSAQKEYIKAANINILGTINILNSLKDTGCKRFINIGSCAEYGDRKDIMKEDMDLQPVSIYGSSKACATISAHQIARENNIDIITLRPFGIFGGGEERHKVFCHIIMSILEDKEVRLTSCQQLRDYCYIENIIDGLILSAKSELKCNIFNIANGSLFPLKYYVDLIFKNMKTNKIPLYGTVESRKNEMWSPSADISKIHNELGWSPRIGLEDGIIKTIKWYEENKNKYLKYL</sequence>
<reference evidence="3 4" key="1">
    <citation type="submission" date="2018-03" db="EMBL/GenBank/DDBJ databases">
        <title>Genome sequence of Clostridium vincentii DSM 10228.</title>
        <authorList>
            <person name="Poehlein A."/>
            <person name="Daniel R."/>
        </authorList>
    </citation>
    <scope>NUCLEOTIDE SEQUENCE [LARGE SCALE GENOMIC DNA]</scope>
    <source>
        <strain evidence="3 4">DSM 10228</strain>
    </source>
</reference>
<evidence type="ECO:0000313" key="4">
    <source>
        <dbReference type="Proteomes" id="UP000239471"/>
    </source>
</evidence>
<feature type="domain" description="NAD-dependent epimerase/dehydratase" evidence="2">
    <location>
        <begin position="11"/>
        <end position="240"/>
    </location>
</feature>
<dbReference type="GO" id="GO:0033705">
    <property type="term" value="F:GDP-4-dehydro-6-deoxy-D-mannose reductase activity"/>
    <property type="evidence" value="ECO:0007669"/>
    <property type="project" value="UniProtKB-EC"/>
</dbReference>
<keyword evidence="3" id="KW-0560">Oxidoreductase</keyword>
<dbReference type="EC" id="1.1.1.281" evidence="3"/>
<evidence type="ECO:0000313" key="3">
    <source>
        <dbReference type="EMBL" id="PRR82271.1"/>
    </source>
</evidence>
<accession>A0A2T0BEE0</accession>
<dbReference type="OrthoDB" id="142826at2"/>
<dbReference type="RefSeq" id="WP_106059904.1">
    <property type="nucleotide sequence ID" value="NZ_PVXQ01000018.1"/>
</dbReference>
<evidence type="ECO:0000256" key="1">
    <source>
        <dbReference type="ARBA" id="ARBA00007637"/>
    </source>
</evidence>
<name>A0A2T0BEE0_9CLOT</name>
<dbReference type="SUPFAM" id="SSF51735">
    <property type="entry name" value="NAD(P)-binding Rossmann-fold domains"/>
    <property type="match status" value="1"/>
</dbReference>
<dbReference type="Proteomes" id="UP000239471">
    <property type="component" value="Unassembled WGS sequence"/>
</dbReference>
<comment type="caution">
    <text evidence="3">The sequence shown here is derived from an EMBL/GenBank/DDBJ whole genome shotgun (WGS) entry which is preliminary data.</text>
</comment>
<dbReference type="PANTHER" id="PTHR43000">
    <property type="entry name" value="DTDP-D-GLUCOSE 4,6-DEHYDRATASE-RELATED"/>
    <property type="match status" value="1"/>
</dbReference>
<protein>
    <submittedName>
        <fullName evidence="3">GDP-6-deoxy-D-mannose reductase</fullName>
        <ecNumber evidence="3">1.1.1.281</ecNumber>
    </submittedName>
</protein>
<comment type="similarity">
    <text evidence="1">Belongs to the NAD(P)-dependent epimerase/dehydratase family.</text>
</comment>
<dbReference type="InterPro" id="IPR001509">
    <property type="entry name" value="Epimerase_deHydtase"/>
</dbReference>
<dbReference type="Gene3D" id="3.40.50.720">
    <property type="entry name" value="NAD(P)-binding Rossmann-like Domain"/>
    <property type="match status" value="1"/>
</dbReference>
<evidence type="ECO:0000259" key="2">
    <source>
        <dbReference type="Pfam" id="PF01370"/>
    </source>
</evidence>
<keyword evidence="4" id="KW-1185">Reference proteome</keyword>
<dbReference type="EMBL" id="PVXQ01000018">
    <property type="protein sequence ID" value="PRR82271.1"/>
    <property type="molecule type" value="Genomic_DNA"/>
</dbReference>
<dbReference type="InterPro" id="IPR036291">
    <property type="entry name" value="NAD(P)-bd_dom_sf"/>
</dbReference>
<gene>
    <name evidence="3" type="primary">rmd</name>
    <name evidence="3" type="ORF">CLVI_19310</name>
</gene>
<dbReference type="Pfam" id="PF01370">
    <property type="entry name" value="Epimerase"/>
    <property type="match status" value="1"/>
</dbReference>
<dbReference type="AlphaFoldDB" id="A0A2T0BEE0"/>
<dbReference type="PRINTS" id="PR01713">
    <property type="entry name" value="NUCEPIMERASE"/>
</dbReference>